<feature type="compositionally biased region" description="Basic and acidic residues" evidence="5">
    <location>
        <begin position="133"/>
        <end position="146"/>
    </location>
</feature>
<dbReference type="GO" id="GO:0005739">
    <property type="term" value="C:mitochondrion"/>
    <property type="evidence" value="ECO:0007669"/>
    <property type="project" value="UniProtKB-SubCell"/>
</dbReference>
<reference evidence="8" key="1">
    <citation type="journal article" date="2017" name="Nat. Commun.">
        <title>The asparagus genome sheds light on the origin and evolution of a young Y chromosome.</title>
        <authorList>
            <person name="Harkess A."/>
            <person name="Zhou J."/>
            <person name="Xu C."/>
            <person name="Bowers J.E."/>
            <person name="Van der Hulst R."/>
            <person name="Ayyampalayam S."/>
            <person name="Mercati F."/>
            <person name="Riccardi P."/>
            <person name="McKain M.R."/>
            <person name="Kakrana A."/>
            <person name="Tang H."/>
            <person name="Ray J."/>
            <person name="Groenendijk J."/>
            <person name="Arikit S."/>
            <person name="Mathioni S.M."/>
            <person name="Nakano M."/>
            <person name="Shan H."/>
            <person name="Telgmann-Rauber A."/>
            <person name="Kanno A."/>
            <person name="Yue Z."/>
            <person name="Chen H."/>
            <person name="Li W."/>
            <person name="Chen Y."/>
            <person name="Xu X."/>
            <person name="Zhang Y."/>
            <person name="Luo S."/>
            <person name="Chen H."/>
            <person name="Gao J."/>
            <person name="Mao Z."/>
            <person name="Pires J.C."/>
            <person name="Luo M."/>
            <person name="Kudrna D."/>
            <person name="Wing R.A."/>
            <person name="Meyers B.C."/>
            <person name="Yi K."/>
            <person name="Kong H."/>
            <person name="Lavrijsen P."/>
            <person name="Sunseri F."/>
            <person name="Falavigna A."/>
            <person name="Ye Y."/>
            <person name="Leebens-Mack J.H."/>
            <person name="Chen G."/>
        </authorList>
    </citation>
    <scope>NUCLEOTIDE SEQUENCE [LARGE SCALE GENOMIC DNA]</scope>
    <source>
        <strain evidence="8">cv. DH0086</strain>
    </source>
</reference>
<evidence type="ECO:0000256" key="2">
    <source>
        <dbReference type="ARBA" id="ARBA00022768"/>
    </source>
</evidence>
<dbReference type="PROSITE" id="PS01127">
    <property type="entry name" value="EF_TS_2"/>
    <property type="match status" value="1"/>
</dbReference>
<dbReference type="Gene3D" id="3.30.479.20">
    <property type="entry name" value="Elongation factor Ts, dimerisation domain"/>
    <property type="match status" value="1"/>
</dbReference>
<dbReference type="Proteomes" id="UP000243459">
    <property type="component" value="Chromosome 5"/>
</dbReference>
<dbReference type="InterPro" id="IPR036402">
    <property type="entry name" value="EF-Ts_dimer_sf"/>
</dbReference>
<keyword evidence="8" id="KW-1185">Reference proteome</keyword>
<evidence type="ECO:0000256" key="5">
    <source>
        <dbReference type="SAM" id="MobiDB-lite"/>
    </source>
</evidence>
<gene>
    <name evidence="4" type="primary">EFTS</name>
    <name evidence="7" type="ORF">A4U43_C05F8880</name>
</gene>
<dbReference type="InterPro" id="IPR014039">
    <property type="entry name" value="Transl_elong_EFTs/EF1B_dimer"/>
</dbReference>
<feature type="region of interest" description="Disordered" evidence="5">
    <location>
        <begin position="55"/>
        <end position="86"/>
    </location>
</feature>
<dbReference type="SUPFAM" id="SSF54713">
    <property type="entry name" value="Elongation factor Ts (EF-Ts), dimerisation domain"/>
    <property type="match status" value="1"/>
</dbReference>
<dbReference type="InterPro" id="IPR001816">
    <property type="entry name" value="Transl_elong_EFTs/EF1B"/>
</dbReference>
<dbReference type="AlphaFoldDB" id="A0A5P1EQX7"/>
<dbReference type="InterPro" id="IPR018101">
    <property type="entry name" value="Transl_elong_Ts_CS"/>
</dbReference>
<accession>A0A5P1EQX7</accession>
<evidence type="ECO:0000256" key="4">
    <source>
        <dbReference type="HAMAP-Rule" id="MF_03135"/>
    </source>
</evidence>
<sequence length="349" mass="39261">MSSKHEELTVGQAFVEKLLNDSLARLDEEKTDENVFMRWELGACWIQHLQDQKNAEKEKKPVADKDKKHNSEKTKGETKIEPSKSNKHQTSVVLKLDLPTGSCCCSWDFGGVFIFVARHVISHSSRDEEESEAQERRGGEWPWRERSSLSGTKTLGKCPNFATRLILILMGEFDVGEEDQALTMACLRGAKRSVVFLFKEVSTNKKVSRSYTSWAFTGGQFVEARQVGNLPSSLRLMPLRRFSSEVSAAEQMNLIRQLREKTSAPIKDVKSSLVSCNWDIEAAQKDLRKRGVVMASKKSSRTAAEGLLSVAQTENKAVVVELNCETDFVARNDIFQYMALSLARTALMD</sequence>
<evidence type="ECO:0000259" key="6">
    <source>
        <dbReference type="Pfam" id="PF00889"/>
    </source>
</evidence>
<dbReference type="GO" id="GO:0070125">
    <property type="term" value="P:mitochondrial translational elongation"/>
    <property type="evidence" value="ECO:0007669"/>
    <property type="project" value="TreeGrafter"/>
</dbReference>
<dbReference type="Gramene" id="ONK68214">
    <property type="protein sequence ID" value="ONK68214"/>
    <property type="gene ID" value="A4U43_C05F8880"/>
</dbReference>
<dbReference type="PANTHER" id="PTHR11741">
    <property type="entry name" value="ELONGATION FACTOR TS"/>
    <property type="match status" value="1"/>
</dbReference>
<comment type="subcellular location">
    <subcellularLocation>
        <location evidence="4">Mitochondrion</location>
    </subcellularLocation>
</comment>
<dbReference type="Gene3D" id="1.10.8.10">
    <property type="entry name" value="DNA helicase RuvA subunit, C-terminal domain"/>
    <property type="match status" value="1"/>
</dbReference>
<feature type="compositionally biased region" description="Basic and acidic residues" evidence="5">
    <location>
        <begin position="55"/>
        <end position="84"/>
    </location>
</feature>
<keyword evidence="2 4" id="KW-0251">Elongation factor</keyword>
<name>A0A5P1EQX7_ASPOF</name>
<keyword evidence="4" id="KW-0496">Mitochondrion</keyword>
<dbReference type="FunFam" id="1.10.8.10:FF:000001">
    <property type="entry name" value="Elongation factor Ts"/>
    <property type="match status" value="1"/>
</dbReference>
<dbReference type="GO" id="GO:0003746">
    <property type="term" value="F:translation elongation factor activity"/>
    <property type="evidence" value="ECO:0007669"/>
    <property type="project" value="UniProtKB-UniRule"/>
</dbReference>
<comment type="similarity">
    <text evidence="1 4">Belongs to the EF-Ts family.</text>
</comment>
<dbReference type="SUPFAM" id="SSF46934">
    <property type="entry name" value="UBA-like"/>
    <property type="match status" value="1"/>
</dbReference>
<feature type="domain" description="Translation elongation factor EFTs/EF1B dimerisation" evidence="6">
    <location>
        <begin position="317"/>
        <end position="347"/>
    </location>
</feature>
<comment type="function">
    <text evidence="4">Associates with the EF-Tu.GDP complex and induces the exchange of GDP to GTP. It remains bound to the aminoacyl-tRNA.EF-Tu.GTP complex up to the GTP hydrolysis stage on the ribosome.</text>
</comment>
<proteinExistence type="inferred from homology"/>
<dbReference type="CDD" id="cd14275">
    <property type="entry name" value="UBA_EF-Ts"/>
    <property type="match status" value="1"/>
</dbReference>
<protein>
    <recommendedName>
        <fullName evidence="4">Elongation factor Ts, mitochondrial</fullName>
        <shortName evidence="4">EF-Ts</shortName>
        <shortName evidence="4">EF-TsMt</shortName>
    </recommendedName>
</protein>
<dbReference type="HAMAP" id="MF_00050">
    <property type="entry name" value="EF_Ts"/>
    <property type="match status" value="1"/>
</dbReference>
<organism evidence="7 8">
    <name type="scientific">Asparagus officinalis</name>
    <name type="common">Garden asparagus</name>
    <dbReference type="NCBI Taxonomy" id="4686"/>
    <lineage>
        <taxon>Eukaryota</taxon>
        <taxon>Viridiplantae</taxon>
        <taxon>Streptophyta</taxon>
        <taxon>Embryophyta</taxon>
        <taxon>Tracheophyta</taxon>
        <taxon>Spermatophyta</taxon>
        <taxon>Magnoliopsida</taxon>
        <taxon>Liliopsida</taxon>
        <taxon>Asparagales</taxon>
        <taxon>Asparagaceae</taxon>
        <taxon>Asparagoideae</taxon>
        <taxon>Asparagus</taxon>
    </lineage>
</organism>
<keyword evidence="3 4" id="KW-0648">Protein biosynthesis</keyword>
<evidence type="ECO:0000256" key="3">
    <source>
        <dbReference type="ARBA" id="ARBA00022917"/>
    </source>
</evidence>
<evidence type="ECO:0000256" key="1">
    <source>
        <dbReference type="ARBA" id="ARBA00005532"/>
    </source>
</evidence>
<feature type="region of interest" description="Disordered" evidence="5">
    <location>
        <begin position="126"/>
        <end position="146"/>
    </location>
</feature>
<evidence type="ECO:0000313" key="8">
    <source>
        <dbReference type="Proteomes" id="UP000243459"/>
    </source>
</evidence>
<dbReference type="PANTHER" id="PTHR11741:SF0">
    <property type="entry name" value="ELONGATION FACTOR TS, MITOCHONDRIAL"/>
    <property type="match status" value="1"/>
</dbReference>
<dbReference type="Pfam" id="PF00889">
    <property type="entry name" value="EF_TS"/>
    <property type="match status" value="1"/>
</dbReference>
<dbReference type="InterPro" id="IPR009060">
    <property type="entry name" value="UBA-like_sf"/>
</dbReference>
<dbReference type="EMBL" id="CM007385">
    <property type="protein sequence ID" value="ONK68214.1"/>
    <property type="molecule type" value="Genomic_DNA"/>
</dbReference>
<evidence type="ECO:0000313" key="7">
    <source>
        <dbReference type="EMBL" id="ONK68214.1"/>
    </source>
</evidence>